<proteinExistence type="predicted"/>
<evidence type="ECO:0000313" key="5">
    <source>
        <dbReference type="Proteomes" id="UP000323567"/>
    </source>
</evidence>
<accession>A0A5B3GHX5</accession>
<evidence type="ECO:0000313" key="3">
    <source>
        <dbReference type="EMBL" id="KAA2372862.1"/>
    </source>
</evidence>
<sequence length="222" mass="25099">MKKLLAVWALLLAAVSANAADKKCPGTVHFLDGRTLECTSITIPGWIDAEVSVRVLSDGKNQARTLAAVEIAYLELWPEKNPEAKNELYCVPFIKEKGKKKIPAARWLVPESSGRHVAFFTRYQTYKMSNKGLVGIVNPKLNVTEPSAYFWKSDEKSPVFLGQYLFFQNSNKKMIALVERYFEDDPAMLEQIRQRRWLGKGGGVAALFAFVAEHYVPQQEQE</sequence>
<protein>
    <submittedName>
        <fullName evidence="3">Uncharacterized protein</fullName>
    </submittedName>
</protein>
<gene>
    <name evidence="3" type="ORF">F2Y07_13515</name>
    <name evidence="2" type="ORF">F2Y13_15520</name>
</gene>
<evidence type="ECO:0000313" key="2">
    <source>
        <dbReference type="EMBL" id="KAA2364327.1"/>
    </source>
</evidence>
<dbReference type="AlphaFoldDB" id="A0A5B3GHX5"/>
<feature type="signal peptide" evidence="1">
    <location>
        <begin position="1"/>
        <end position="19"/>
    </location>
</feature>
<dbReference type="Proteomes" id="UP000323567">
    <property type="component" value="Unassembled WGS sequence"/>
</dbReference>
<dbReference type="EMBL" id="VVXJ01000043">
    <property type="protein sequence ID" value="KAA2372862.1"/>
    <property type="molecule type" value="Genomic_DNA"/>
</dbReference>
<feature type="chain" id="PRO_5036138423" evidence="1">
    <location>
        <begin position="20"/>
        <end position="222"/>
    </location>
</feature>
<comment type="caution">
    <text evidence="3">The sequence shown here is derived from an EMBL/GenBank/DDBJ whole genome shotgun (WGS) entry which is preliminary data.</text>
</comment>
<dbReference type="GeneID" id="92756739"/>
<evidence type="ECO:0000256" key="1">
    <source>
        <dbReference type="SAM" id="SignalP"/>
    </source>
</evidence>
<dbReference type="Proteomes" id="UP000322658">
    <property type="component" value="Unassembled WGS sequence"/>
</dbReference>
<dbReference type="RefSeq" id="WP_015547147.1">
    <property type="nucleotide sequence ID" value="NZ_CATXTW010000053.1"/>
</dbReference>
<dbReference type="EMBL" id="VVXK01000043">
    <property type="protein sequence ID" value="KAA2364327.1"/>
    <property type="molecule type" value="Genomic_DNA"/>
</dbReference>
<name>A0A5B3GHX5_9BACT</name>
<reference evidence="4 5" key="1">
    <citation type="journal article" date="2019" name="Nat. Med.">
        <title>A library of human gut bacterial isolates paired with longitudinal multiomics data enables mechanistic microbiome research.</title>
        <authorList>
            <person name="Poyet M."/>
            <person name="Groussin M."/>
            <person name="Gibbons S.M."/>
            <person name="Avila-Pacheco J."/>
            <person name="Jiang X."/>
            <person name="Kearney S.M."/>
            <person name="Perrotta A.R."/>
            <person name="Berdy B."/>
            <person name="Zhao S."/>
            <person name="Lieberman T.D."/>
            <person name="Swanson P.K."/>
            <person name="Smith M."/>
            <person name="Roesemann S."/>
            <person name="Alexander J.E."/>
            <person name="Rich S.A."/>
            <person name="Livny J."/>
            <person name="Vlamakis H."/>
            <person name="Clish C."/>
            <person name="Bullock K."/>
            <person name="Deik A."/>
            <person name="Scott J."/>
            <person name="Pierce K.A."/>
            <person name="Xavier R.J."/>
            <person name="Alm E.J."/>
        </authorList>
    </citation>
    <scope>NUCLEOTIDE SEQUENCE [LARGE SCALE GENOMIC DNA]</scope>
    <source>
        <strain evidence="3 4">BIOML-A1</strain>
        <strain evidence="2 5">BIOML-A2</strain>
    </source>
</reference>
<organism evidence="3 4">
    <name type="scientific">Alistipes shahii</name>
    <dbReference type="NCBI Taxonomy" id="328814"/>
    <lineage>
        <taxon>Bacteria</taxon>
        <taxon>Pseudomonadati</taxon>
        <taxon>Bacteroidota</taxon>
        <taxon>Bacteroidia</taxon>
        <taxon>Bacteroidales</taxon>
        <taxon>Rikenellaceae</taxon>
        <taxon>Alistipes</taxon>
    </lineage>
</organism>
<keyword evidence="1" id="KW-0732">Signal</keyword>
<evidence type="ECO:0000313" key="4">
    <source>
        <dbReference type="Proteomes" id="UP000322658"/>
    </source>
</evidence>